<name>A0A6G9A058_9BRAD</name>
<accession>A0A6G9A058</accession>
<gene>
    <name evidence="1" type="ORF">HAV00_06060</name>
</gene>
<proteinExistence type="predicted"/>
<reference evidence="1 2" key="1">
    <citation type="journal article" date="2020" name="Int. J. Syst. Evol. Microbiol.">
        <title>Description and complete genome sequences of Bradyrhizobium symbiodeficiens sp. nov., a non-symbiotic bacterium associated with legumes native to Canada.</title>
        <authorList>
            <person name="Bromfield E.S.P."/>
            <person name="Cloutier S."/>
            <person name="Nguyen H.D.T."/>
        </authorList>
    </citation>
    <scope>NUCLEOTIDE SEQUENCE [LARGE SCALE GENOMIC DNA]</scope>
    <source>
        <strain evidence="1 2">101S1MB</strain>
    </source>
</reference>
<evidence type="ECO:0000313" key="2">
    <source>
        <dbReference type="Proteomes" id="UP000500895"/>
    </source>
</evidence>
<dbReference type="Proteomes" id="UP000500895">
    <property type="component" value="Chromosome"/>
</dbReference>
<sequence length="275" mass="30506">MSQNFDNRKRAFADVVTIDVWHQSFDEETASADLHADVVFGTARVGGETDSPIRFRLSVKRAEIVVVIPEAEPVTVDRRSVSRDAPELQGRLTQVVERTSQANAKGSVAGGLSAIGLTGSASVEGNAQTSMSASNRIEVSETIQFMLVTQSKTADGHYRWSAEPRTTKVLRGRPWDGAKEPRLRLIDRRKDRSKGIPPTVRVEVRCRREDLVIEDLVVKDENLWEKIQGRAGFRNRMAAAESYIRDQLSQEGLEVRNIQDSFGQLTLADVAADST</sequence>
<protein>
    <submittedName>
        <fullName evidence="1">Uncharacterized protein</fullName>
    </submittedName>
</protein>
<dbReference type="RefSeq" id="WP_166467087.1">
    <property type="nucleotide sequence ID" value="NZ_CP050066.2"/>
</dbReference>
<dbReference type="EMBL" id="CP050066">
    <property type="protein sequence ID" value="QIP05831.1"/>
    <property type="molecule type" value="Genomic_DNA"/>
</dbReference>
<evidence type="ECO:0000313" key="1">
    <source>
        <dbReference type="EMBL" id="QIP05831.1"/>
    </source>
</evidence>
<organism evidence="1 2">
    <name type="scientific">Bradyrhizobium symbiodeficiens</name>
    <dbReference type="NCBI Taxonomy" id="1404367"/>
    <lineage>
        <taxon>Bacteria</taxon>
        <taxon>Pseudomonadati</taxon>
        <taxon>Pseudomonadota</taxon>
        <taxon>Alphaproteobacteria</taxon>
        <taxon>Hyphomicrobiales</taxon>
        <taxon>Nitrobacteraceae</taxon>
        <taxon>Bradyrhizobium</taxon>
    </lineage>
</organism>
<dbReference type="AlphaFoldDB" id="A0A6G9A058"/>